<dbReference type="Proteomes" id="UP000887458">
    <property type="component" value="Unassembled WGS sequence"/>
</dbReference>
<dbReference type="EMBL" id="NJHN03000123">
    <property type="protein sequence ID" value="KAH9413101.1"/>
    <property type="molecule type" value="Genomic_DNA"/>
</dbReference>
<organism evidence="1 2">
    <name type="scientific">Dermatophagoides pteronyssinus</name>
    <name type="common">European house dust mite</name>
    <dbReference type="NCBI Taxonomy" id="6956"/>
    <lineage>
        <taxon>Eukaryota</taxon>
        <taxon>Metazoa</taxon>
        <taxon>Ecdysozoa</taxon>
        <taxon>Arthropoda</taxon>
        <taxon>Chelicerata</taxon>
        <taxon>Arachnida</taxon>
        <taxon>Acari</taxon>
        <taxon>Acariformes</taxon>
        <taxon>Sarcoptiformes</taxon>
        <taxon>Astigmata</taxon>
        <taxon>Psoroptidia</taxon>
        <taxon>Analgoidea</taxon>
        <taxon>Pyroglyphidae</taxon>
        <taxon>Dermatophagoidinae</taxon>
        <taxon>Dermatophagoides</taxon>
    </lineage>
</organism>
<evidence type="ECO:0000313" key="2">
    <source>
        <dbReference type="Proteomes" id="UP000887458"/>
    </source>
</evidence>
<reference evidence="1 2" key="2">
    <citation type="journal article" date="2022" name="Mol. Biol. Evol.">
        <title>Comparative Genomics Reveals Insights into the Divergent Evolution of Astigmatic Mites and Household Pest Adaptations.</title>
        <authorList>
            <person name="Xiong Q."/>
            <person name="Wan A.T."/>
            <person name="Liu X."/>
            <person name="Fung C.S."/>
            <person name="Xiao X."/>
            <person name="Malainual N."/>
            <person name="Hou J."/>
            <person name="Wang L."/>
            <person name="Wang M."/>
            <person name="Yang K.Y."/>
            <person name="Cui Y."/>
            <person name="Leung E.L."/>
            <person name="Nong W."/>
            <person name="Shin S.K."/>
            <person name="Au S.W."/>
            <person name="Jeong K.Y."/>
            <person name="Chew F.T."/>
            <person name="Hui J.H."/>
            <person name="Leung T.F."/>
            <person name="Tungtrongchitr A."/>
            <person name="Zhong N."/>
            <person name="Liu Z."/>
            <person name="Tsui S.K."/>
        </authorList>
    </citation>
    <scope>NUCLEOTIDE SEQUENCE [LARGE SCALE GENOMIC DNA]</scope>
    <source>
        <strain evidence="1">Derp</strain>
    </source>
</reference>
<comment type="caution">
    <text evidence="1">The sequence shown here is derived from an EMBL/GenBank/DDBJ whole genome shotgun (WGS) entry which is preliminary data.</text>
</comment>
<gene>
    <name evidence="1" type="ORF">DERP_006787</name>
</gene>
<keyword evidence="2" id="KW-1185">Reference proteome</keyword>
<protein>
    <submittedName>
        <fullName evidence="1">Uncharacterized protein</fullName>
    </submittedName>
</protein>
<evidence type="ECO:0000313" key="1">
    <source>
        <dbReference type="EMBL" id="KAH9413101.1"/>
    </source>
</evidence>
<reference evidence="1 2" key="1">
    <citation type="journal article" date="2018" name="J. Allergy Clin. Immunol.">
        <title>High-quality assembly of Dermatophagoides pteronyssinus genome and transcriptome reveals a wide range of novel allergens.</title>
        <authorList>
            <person name="Liu X.Y."/>
            <person name="Yang K.Y."/>
            <person name="Wang M.Q."/>
            <person name="Kwok J.S."/>
            <person name="Zeng X."/>
            <person name="Yang Z."/>
            <person name="Xiao X.J."/>
            <person name="Lau C.P."/>
            <person name="Li Y."/>
            <person name="Huang Z.M."/>
            <person name="Ba J.G."/>
            <person name="Yim A.K."/>
            <person name="Ouyang C.Y."/>
            <person name="Ngai S.M."/>
            <person name="Chan T.F."/>
            <person name="Leung E.L."/>
            <person name="Liu L."/>
            <person name="Liu Z.G."/>
            <person name="Tsui S.K."/>
        </authorList>
    </citation>
    <scope>NUCLEOTIDE SEQUENCE [LARGE SCALE GENOMIC DNA]</scope>
    <source>
        <strain evidence="1">Derp</strain>
    </source>
</reference>
<sequence>MGTNGKEKMWEFIWFIDVEMTKWDFCQYSNRCSTSSIYDFPEIFDDAVQYNDKNHLLHALYPHLIMNESFQNYFVICHENQPVLHTFIRGKN</sequence>
<name>A0ABQ8IS02_DERPT</name>
<accession>A0ABQ8IS02</accession>
<proteinExistence type="predicted"/>